<evidence type="ECO:0000313" key="5">
    <source>
        <dbReference type="EMBL" id="MDR5654722.1"/>
    </source>
</evidence>
<dbReference type="Pfam" id="PF02550">
    <property type="entry name" value="AcetylCoA_hydro"/>
    <property type="match status" value="1"/>
</dbReference>
<keyword evidence="5" id="KW-0378">Hydrolase</keyword>
<comment type="caution">
    <text evidence="5">The sequence shown here is derived from an EMBL/GenBank/DDBJ whole genome shotgun (WGS) entry which is preliminary data.</text>
</comment>
<dbReference type="InterPro" id="IPR046433">
    <property type="entry name" value="ActCoA_hydro"/>
</dbReference>
<dbReference type="InterPro" id="IPR038460">
    <property type="entry name" value="AcetylCoA_hyd_C_sf"/>
</dbReference>
<dbReference type="Gene3D" id="3.40.1080.10">
    <property type="entry name" value="Glutaconate Coenzyme A-transferase"/>
    <property type="match status" value="1"/>
</dbReference>
<dbReference type="InterPro" id="IPR026888">
    <property type="entry name" value="AcetylCoA_hyd_C"/>
</dbReference>
<dbReference type="InterPro" id="IPR037171">
    <property type="entry name" value="NagB/RpiA_transferase-like"/>
</dbReference>
<evidence type="ECO:0000259" key="3">
    <source>
        <dbReference type="Pfam" id="PF02550"/>
    </source>
</evidence>
<dbReference type="EMBL" id="JAVKPH010000032">
    <property type="protein sequence ID" value="MDR5654722.1"/>
    <property type="molecule type" value="Genomic_DNA"/>
</dbReference>
<organism evidence="5 6">
    <name type="scientific">Ruixingdingia sedimenti</name>
    <dbReference type="NCBI Taxonomy" id="3073604"/>
    <lineage>
        <taxon>Bacteria</taxon>
        <taxon>Pseudomonadati</taxon>
        <taxon>Pseudomonadota</taxon>
        <taxon>Alphaproteobacteria</taxon>
        <taxon>Rhodobacterales</taxon>
        <taxon>Paracoccaceae</taxon>
        <taxon>Ruixingdingia</taxon>
    </lineage>
</organism>
<evidence type="ECO:0000256" key="2">
    <source>
        <dbReference type="ARBA" id="ARBA00022679"/>
    </source>
</evidence>
<comment type="similarity">
    <text evidence="1">Belongs to the acetyl-CoA hydrolase/transferase family.</text>
</comment>
<dbReference type="Gene3D" id="3.30.750.70">
    <property type="entry name" value="4-hydroxybutyrate coenzyme like domains"/>
    <property type="match status" value="1"/>
</dbReference>
<keyword evidence="6" id="KW-1185">Reference proteome</keyword>
<dbReference type="RefSeq" id="WP_310458873.1">
    <property type="nucleotide sequence ID" value="NZ_JAVKPH010000032.1"/>
</dbReference>
<evidence type="ECO:0000256" key="1">
    <source>
        <dbReference type="ARBA" id="ARBA00009632"/>
    </source>
</evidence>
<gene>
    <name evidence="5" type="ORF">RGD00_19095</name>
</gene>
<keyword evidence="2" id="KW-0808">Transferase</keyword>
<name>A0ABU1FEC1_9RHOB</name>
<feature type="domain" description="Acetyl-CoA hydrolase/transferase C-terminal" evidence="4">
    <location>
        <begin position="265"/>
        <end position="414"/>
    </location>
</feature>
<proteinExistence type="inferred from homology"/>
<protein>
    <submittedName>
        <fullName evidence="5">Acetyl-CoA hydrolase/transferase C-terminal domain-containing protein</fullName>
    </submittedName>
</protein>
<dbReference type="Pfam" id="PF13336">
    <property type="entry name" value="AcetylCoA_hyd_C"/>
    <property type="match status" value="1"/>
</dbReference>
<feature type="domain" description="Acetyl-CoA hydrolase/transferase N-terminal" evidence="3">
    <location>
        <begin position="64"/>
        <end position="172"/>
    </location>
</feature>
<dbReference type="PANTHER" id="PTHR21432:SF20">
    <property type="entry name" value="ACETYL-COA HYDROLASE"/>
    <property type="match status" value="1"/>
</dbReference>
<dbReference type="Gene3D" id="3.40.1080.20">
    <property type="entry name" value="Acetyl-CoA hydrolase/transferase C-terminal domain"/>
    <property type="match status" value="1"/>
</dbReference>
<dbReference type="Proteomes" id="UP001247754">
    <property type="component" value="Unassembled WGS sequence"/>
</dbReference>
<sequence>MTPIAQLADIADHFRPGAGVVVHTGCAAPPRLSAQLAGLAAAAGPFRLFDLCTVGTPPFAPGVDAGALRMTTFVPGRALRGALRDGKVEVIRHPLSQAPGWLAGGAFAPDILLLHLSPPDDRGRHSLGVSVDAMRAALRRARLVVAEINPNMPRTRGDTLLSPDEIDFFLTGDAPVQTAPPSRGDATDAAIADHLAGLIGNGDVLQLGIGTIPDLTARRLTHCRDLGLHSGIITEAVQPLIEGGAITNATKSAFRGRSVATMAAGSAGFYAFLHDNPAVEFHPCDLTHAAPTLAAIPRLCAINGALEVDLSGRVNAEYLGGRPISGPGGQPDFARAAAAMPGGKSIIALRAAARDGSASNIRPALDGPATLAARDVTHVVTEHGVARIAGLAGSALQHALAGIAAPQFRDDLRRARL</sequence>
<dbReference type="PANTHER" id="PTHR21432">
    <property type="entry name" value="ACETYL-COA HYDROLASE-RELATED"/>
    <property type="match status" value="1"/>
</dbReference>
<reference evidence="5 6" key="1">
    <citation type="submission" date="2023-09" db="EMBL/GenBank/DDBJ databases">
        <title>Xinfangfangia sedmenti sp. nov., isolated the sedment.</title>
        <authorList>
            <person name="Xu L."/>
        </authorList>
    </citation>
    <scope>NUCLEOTIDE SEQUENCE [LARGE SCALE GENOMIC DNA]</scope>
    <source>
        <strain evidence="5 6">LG-4</strain>
    </source>
</reference>
<accession>A0ABU1FEC1</accession>
<evidence type="ECO:0000313" key="6">
    <source>
        <dbReference type="Proteomes" id="UP001247754"/>
    </source>
</evidence>
<evidence type="ECO:0000259" key="4">
    <source>
        <dbReference type="Pfam" id="PF13336"/>
    </source>
</evidence>
<dbReference type="SUPFAM" id="SSF100950">
    <property type="entry name" value="NagB/RpiA/CoA transferase-like"/>
    <property type="match status" value="2"/>
</dbReference>
<dbReference type="GO" id="GO:0016787">
    <property type="term" value="F:hydrolase activity"/>
    <property type="evidence" value="ECO:0007669"/>
    <property type="project" value="UniProtKB-KW"/>
</dbReference>
<dbReference type="InterPro" id="IPR003702">
    <property type="entry name" value="ActCoA_hydro_N"/>
</dbReference>